<evidence type="ECO:0000256" key="2">
    <source>
        <dbReference type="ARBA" id="ARBA00022598"/>
    </source>
</evidence>
<dbReference type="GO" id="GO:0006434">
    <property type="term" value="P:seryl-tRNA aminoacylation"/>
    <property type="evidence" value="ECO:0007669"/>
    <property type="project" value="InterPro"/>
</dbReference>
<dbReference type="SUPFAM" id="SSF55681">
    <property type="entry name" value="Class II aaRS and biotin synthetases"/>
    <property type="match status" value="1"/>
</dbReference>
<keyword evidence="9" id="KW-0175">Coiled coil</keyword>
<feature type="compositionally biased region" description="Polar residues" evidence="10">
    <location>
        <begin position="31"/>
        <end position="44"/>
    </location>
</feature>
<comment type="caution">
    <text evidence="12">The sequence shown here is derived from an EMBL/GenBank/DDBJ whole genome shotgun (WGS) entry which is preliminary data.</text>
</comment>
<dbReference type="AlphaFoldDB" id="A0A8H4SZ99"/>
<dbReference type="PRINTS" id="PR00981">
    <property type="entry name" value="TRNASYNTHSER"/>
</dbReference>
<dbReference type="Pfam" id="PF02403">
    <property type="entry name" value="Seryl_tRNA_N"/>
    <property type="match status" value="1"/>
</dbReference>
<feature type="region of interest" description="Disordered" evidence="10">
    <location>
        <begin position="1"/>
        <end position="44"/>
    </location>
</feature>
<evidence type="ECO:0000256" key="1">
    <source>
        <dbReference type="ARBA" id="ARBA00012840"/>
    </source>
</evidence>
<dbReference type="Gene3D" id="1.10.287.40">
    <property type="entry name" value="Serine-tRNA synthetase, tRNA binding domain"/>
    <property type="match status" value="1"/>
</dbReference>
<dbReference type="UniPathway" id="UPA00906">
    <property type="reaction ID" value="UER00895"/>
</dbReference>
<dbReference type="Gene3D" id="3.90.640.10">
    <property type="entry name" value="Actin, Chain A, domain 4"/>
    <property type="match status" value="1"/>
</dbReference>
<feature type="domain" description="Aminoacyl-transfer RNA synthetases class-II family profile" evidence="11">
    <location>
        <begin position="794"/>
        <end position="1044"/>
    </location>
</feature>
<dbReference type="Gene3D" id="3.30.420.40">
    <property type="match status" value="2"/>
</dbReference>
<dbReference type="InterPro" id="IPR043129">
    <property type="entry name" value="ATPase_NBD"/>
</dbReference>
<gene>
    <name evidence="12" type="ORF">FGADI_9697</name>
</gene>
<evidence type="ECO:0000256" key="10">
    <source>
        <dbReference type="SAM" id="MobiDB-lite"/>
    </source>
</evidence>
<evidence type="ECO:0000313" key="12">
    <source>
        <dbReference type="EMBL" id="KAF4948385.1"/>
    </source>
</evidence>
<keyword evidence="3" id="KW-0547">Nucleotide-binding</keyword>
<dbReference type="PROSITE" id="PS50862">
    <property type="entry name" value="AA_TRNA_LIGASE_II"/>
    <property type="match status" value="1"/>
</dbReference>
<protein>
    <recommendedName>
        <fullName evidence="1">serine--tRNA ligase</fullName>
        <ecNumber evidence="1">6.1.1.11</ecNumber>
    </recommendedName>
    <alternativeName>
        <fullName evidence="6">Seryl-tRNA synthetase</fullName>
    </alternativeName>
    <alternativeName>
        <fullName evidence="7">Seryl-tRNA(Ser) synthetase</fullName>
    </alternativeName>
</protein>
<reference evidence="12" key="2">
    <citation type="submission" date="2020-05" db="EMBL/GenBank/DDBJ databases">
        <authorList>
            <person name="Kim H.-S."/>
            <person name="Proctor R.H."/>
            <person name="Brown D.W."/>
        </authorList>
    </citation>
    <scope>NUCLEOTIDE SEQUENCE</scope>
    <source>
        <strain evidence="12">NRRL 45417</strain>
    </source>
</reference>
<dbReference type="SUPFAM" id="SSF46589">
    <property type="entry name" value="tRNA-binding arm"/>
    <property type="match status" value="1"/>
</dbReference>
<feature type="region of interest" description="Disordered" evidence="10">
    <location>
        <begin position="417"/>
        <end position="466"/>
    </location>
</feature>
<evidence type="ECO:0000256" key="4">
    <source>
        <dbReference type="ARBA" id="ARBA00022840"/>
    </source>
</evidence>
<evidence type="ECO:0000256" key="9">
    <source>
        <dbReference type="SAM" id="Coils"/>
    </source>
</evidence>
<dbReference type="Gene3D" id="3.30.930.10">
    <property type="entry name" value="Bira Bifunctional Protein, Domain 2"/>
    <property type="match status" value="1"/>
</dbReference>
<name>A0A8H4SZ99_9HYPO</name>
<dbReference type="FunFam" id="3.30.930.10:FF:000069">
    <property type="entry name" value="Seryl-tRNA synthetase"/>
    <property type="match status" value="1"/>
</dbReference>
<evidence type="ECO:0000259" key="11">
    <source>
        <dbReference type="PROSITE" id="PS50862"/>
    </source>
</evidence>
<accession>A0A8H4SZ99</accession>
<dbReference type="SUPFAM" id="SSF53067">
    <property type="entry name" value="Actin-like ATPase domain"/>
    <property type="match status" value="2"/>
</dbReference>
<keyword evidence="4" id="KW-0067">ATP-binding</keyword>
<dbReference type="InterPro" id="IPR015866">
    <property type="entry name" value="Ser-tRNA-synth_1_N"/>
</dbReference>
<feature type="coiled-coil region" evidence="9">
    <location>
        <begin position="681"/>
        <end position="708"/>
    </location>
</feature>
<evidence type="ECO:0000256" key="5">
    <source>
        <dbReference type="ARBA" id="ARBA00023146"/>
    </source>
</evidence>
<organism evidence="12 13">
    <name type="scientific">Fusarium gaditjirri</name>
    <dbReference type="NCBI Taxonomy" id="282569"/>
    <lineage>
        <taxon>Eukaryota</taxon>
        <taxon>Fungi</taxon>
        <taxon>Dikarya</taxon>
        <taxon>Ascomycota</taxon>
        <taxon>Pezizomycotina</taxon>
        <taxon>Sordariomycetes</taxon>
        <taxon>Hypocreomycetidae</taxon>
        <taxon>Hypocreales</taxon>
        <taxon>Nectriaceae</taxon>
        <taxon>Fusarium</taxon>
        <taxon>Fusarium nisikadoi species complex</taxon>
    </lineage>
</organism>
<feature type="compositionally biased region" description="Low complexity" evidence="10">
    <location>
        <begin position="424"/>
        <end position="438"/>
    </location>
</feature>
<reference evidence="12" key="1">
    <citation type="journal article" date="2020" name="BMC Genomics">
        <title>Correction to: Identification and distribution of gene clusters required for synthesis of sphingolipid metabolism inhibitors in diverse species of the filamentous fungus Fusarium.</title>
        <authorList>
            <person name="Kim H.S."/>
            <person name="Lohmar J.M."/>
            <person name="Busman M."/>
            <person name="Brown D.W."/>
            <person name="Naumann T.A."/>
            <person name="Divon H.H."/>
            <person name="Lysoe E."/>
            <person name="Uhlig S."/>
            <person name="Proctor R.H."/>
        </authorList>
    </citation>
    <scope>NUCLEOTIDE SEQUENCE</scope>
    <source>
        <strain evidence="12">NRRL 45417</strain>
    </source>
</reference>
<evidence type="ECO:0000256" key="8">
    <source>
        <dbReference type="RuleBase" id="RU000487"/>
    </source>
</evidence>
<dbReference type="InterPro" id="IPR002317">
    <property type="entry name" value="Ser-tRNA-ligase_type_1"/>
</dbReference>
<keyword evidence="13" id="KW-1185">Reference proteome</keyword>
<dbReference type="Proteomes" id="UP000604273">
    <property type="component" value="Unassembled WGS sequence"/>
</dbReference>
<evidence type="ECO:0000256" key="3">
    <source>
        <dbReference type="ARBA" id="ARBA00022741"/>
    </source>
</evidence>
<feature type="compositionally biased region" description="Basic and acidic residues" evidence="10">
    <location>
        <begin position="441"/>
        <end position="464"/>
    </location>
</feature>
<dbReference type="Pfam" id="PF00022">
    <property type="entry name" value="Actin"/>
    <property type="match status" value="1"/>
</dbReference>
<dbReference type="OrthoDB" id="10264585at2759"/>
<dbReference type="InterPro" id="IPR002314">
    <property type="entry name" value="aa-tRNA-synt_IIb"/>
</dbReference>
<dbReference type="EC" id="6.1.1.11" evidence="1"/>
<dbReference type="Pfam" id="PF00587">
    <property type="entry name" value="tRNA-synt_2b"/>
    <property type="match status" value="1"/>
</dbReference>
<proteinExistence type="inferred from homology"/>
<comment type="similarity">
    <text evidence="8">Belongs to the actin family.</text>
</comment>
<dbReference type="EMBL" id="JABFAI010000263">
    <property type="protein sequence ID" value="KAF4948385.1"/>
    <property type="molecule type" value="Genomic_DNA"/>
</dbReference>
<dbReference type="GO" id="GO:0005524">
    <property type="term" value="F:ATP binding"/>
    <property type="evidence" value="ECO:0007669"/>
    <property type="project" value="UniProtKB-KW"/>
</dbReference>
<dbReference type="InterPro" id="IPR006195">
    <property type="entry name" value="aa-tRNA-synth_II"/>
</dbReference>
<keyword evidence="5" id="KW-0030">Aminoacyl-tRNA synthetase</keyword>
<evidence type="ECO:0000256" key="6">
    <source>
        <dbReference type="ARBA" id="ARBA00031113"/>
    </source>
</evidence>
<keyword evidence="2" id="KW-0436">Ligase</keyword>
<sequence length="1069" mass="118980">MASGAGSTLAHRSVASIRGGPPQGPGPSTPHTPNRSSVISSYGSPSTIRADDEFIVVELGSRHIRVGFAGDTSPRVVLQCSPEDQRRAGDFRGWQQPKRSPGLQWSKEHEFWRYDLRDIELGLYQDKLERVLHGAFSKYLLIDSRPRRLGLVLDSGVPLPLLTATLDTLFSRFQSPTISLMSIPSMSAISAGVRSALVVDMGWAETVITSVYEYREVKTTRTVRGGRALLDTLYKTIEPLIPGEHDVTKQRAIGFEECEDIMCRLMWCKPSEFRSSQRQSTQLETVDEQEEIEAESAQAGVPTGVAQIPINTSRRPLTVELPFEKLAEVCDDTFFDPSADRATFDDDELPLHLLLYRHLLQLPLDVRAICMSRIMFTGGCSNILGVKQRIIDDLTAIVNKRGWEPVFGKVVDKHRNSARIHQQSSTTSPTEGSPSSTPGEDEQRKAPKNAADSKPEHDPIEAKVVRQRATVPQFKGQIRVIHTLGPWIGGSLLCQLKIPAMAIIDRESWLLQGANGASRPSEVDFKAQHRQSVQAGGYARGGGGHHGNWTLGVWGYLHASYELLTNSTSTMNRTLSRLRCRAIHPRLNPLLARSFADAKRPPSAPKPIVDIKHIRQHAELYQQTCVERNYRNQAQNPAKILELHARWQDLQRQGRALRERSNLLRRQLANPATSSDDEDLKEVRQLTREQIQEEARQLKQDLSAIEKGESQAVTQMEELALELPNLTHPDTPKGSDFEVMSYINDPPTFKESPEDKIWRSHVHIGSELGIFDFAGAATASGWGWYYLLGEAAQLEQALVQYALAVATRHGWTQVSPPSMVYSHIGAACGFQPRDLNGEQQVYTIAQSAEDAERGVPEMCLTGTSEIALAGMKANTTLDSEDLPLKRVAVSRCYRAEAGARGADTKGLYRVHEFTKVEMFAWTAPDEDVAQELFDEMLDLQTEILSSLGLYCRILSMPSHDLGASATRKIDMEAFFPSRRDNWGEVTSASMCTDYQTRRLGTRTRIDGKLAFPWTSNGTALAVPRVIAAILENGWDEEAKTVTIPECLRPWMDGKEKIGLGGRRSSVDRV</sequence>
<dbReference type="GO" id="GO:0004828">
    <property type="term" value="F:serine-tRNA ligase activity"/>
    <property type="evidence" value="ECO:0007669"/>
    <property type="project" value="UniProtKB-EC"/>
</dbReference>
<dbReference type="InterPro" id="IPR042103">
    <property type="entry name" value="SerRS_1_N_sf"/>
</dbReference>
<dbReference type="SMART" id="SM00268">
    <property type="entry name" value="ACTIN"/>
    <property type="match status" value="1"/>
</dbReference>
<evidence type="ECO:0000313" key="13">
    <source>
        <dbReference type="Proteomes" id="UP000604273"/>
    </source>
</evidence>
<evidence type="ECO:0000256" key="7">
    <source>
        <dbReference type="ARBA" id="ARBA00034892"/>
    </source>
</evidence>
<dbReference type="InterPro" id="IPR010978">
    <property type="entry name" value="tRNA-bd_arm"/>
</dbReference>
<dbReference type="PANTHER" id="PTHR11778">
    <property type="entry name" value="SERYL-TRNA SYNTHETASE"/>
    <property type="match status" value="1"/>
</dbReference>
<dbReference type="InterPro" id="IPR045864">
    <property type="entry name" value="aa-tRNA-synth_II/BPL/LPL"/>
</dbReference>
<dbReference type="NCBIfam" id="TIGR00414">
    <property type="entry name" value="serS"/>
    <property type="match status" value="1"/>
</dbReference>
<dbReference type="InterPro" id="IPR004000">
    <property type="entry name" value="Actin"/>
</dbReference>